<feature type="transmembrane region" description="Helical" evidence="7">
    <location>
        <begin position="55"/>
        <end position="74"/>
    </location>
</feature>
<reference key="2">
    <citation type="submission" date="2011-04" db="EMBL/GenBank/DDBJ databases">
        <title>Complete sequence of chromosome of Haliscomenobacter hydrossis DSM 1100.</title>
        <authorList>
            <consortium name="US DOE Joint Genome Institute (JGI-PGF)"/>
            <person name="Lucas S."/>
            <person name="Han J."/>
            <person name="Lapidus A."/>
            <person name="Bruce D."/>
            <person name="Goodwin L."/>
            <person name="Pitluck S."/>
            <person name="Peters L."/>
            <person name="Kyrpides N."/>
            <person name="Mavromatis K."/>
            <person name="Ivanova N."/>
            <person name="Ovchinnikova G."/>
            <person name="Pagani I."/>
            <person name="Daligault H."/>
            <person name="Detter J.C."/>
            <person name="Han C."/>
            <person name="Land M."/>
            <person name="Hauser L."/>
            <person name="Markowitz V."/>
            <person name="Cheng J.-F."/>
            <person name="Hugenholtz P."/>
            <person name="Woyke T."/>
            <person name="Wu D."/>
            <person name="Verbarg S."/>
            <person name="Frueling A."/>
            <person name="Brambilla E."/>
            <person name="Klenk H.-P."/>
            <person name="Eisen J.A."/>
        </authorList>
    </citation>
    <scope>NUCLEOTIDE SEQUENCE</scope>
    <source>
        <strain>DSM 1100</strain>
    </source>
</reference>
<feature type="transmembrane region" description="Helical" evidence="7">
    <location>
        <begin position="144"/>
        <end position="167"/>
    </location>
</feature>
<keyword evidence="4 7" id="KW-0812">Transmembrane</keyword>
<feature type="domain" description="Major facilitator superfamily (MFS) profile" evidence="8">
    <location>
        <begin position="19"/>
        <end position="402"/>
    </location>
</feature>
<dbReference type="PANTHER" id="PTHR23517">
    <property type="entry name" value="RESISTANCE PROTEIN MDTM, PUTATIVE-RELATED-RELATED"/>
    <property type="match status" value="1"/>
</dbReference>
<dbReference type="AlphaFoldDB" id="F4KUM3"/>
<keyword evidence="6 7" id="KW-0472">Membrane</keyword>
<sequence>MLTRALNAYLSAFAGLNRNIWMLALVSFINRAGTMVFPFLAVYLTQELGFSKPQAALILTSFGVGAVFGTILGGRLSDKIGFYKVMFWSLFITGILFFFLQHITSLLGLCLAVFVVGAVGDSFRPANMASISAYCKPEHYTRSLSLVRLAINLGFGMGPALGGILAHGFGYHWLFWVDGVTCIGAALLLRYFLVEKKTGPKQSEGAQQPLEKVLSPYRDRQFLIFMFLVTLNSIAFLQFFSMVPVFLKEEWHWEENIIGFLIAGNGIIITFVEMPLIFHLEGRHQKISLVMLGALMIGVGFMLLNFVPHQASAALMCLVAITFGEIFQLPFANSLVIDRSSASNRGLYLGLYSSAWSFGHIIAPNIGMNVAEQWGFSSLWYVLSACCLVGMLGFWWLKGQGFGRKYDEKLQQFTS</sequence>
<reference evidence="9 10" key="1">
    <citation type="journal article" date="2011" name="Stand. Genomic Sci.">
        <title>Complete genome sequence of Haliscomenobacter hydrossis type strain (O).</title>
        <authorList>
            <consortium name="US DOE Joint Genome Institute (JGI-PGF)"/>
            <person name="Daligault H."/>
            <person name="Lapidus A."/>
            <person name="Zeytun A."/>
            <person name="Nolan M."/>
            <person name="Lucas S."/>
            <person name="Del Rio T.G."/>
            <person name="Tice H."/>
            <person name="Cheng J.F."/>
            <person name="Tapia R."/>
            <person name="Han C."/>
            <person name="Goodwin L."/>
            <person name="Pitluck S."/>
            <person name="Liolios K."/>
            <person name="Pagani I."/>
            <person name="Ivanova N."/>
            <person name="Huntemann M."/>
            <person name="Mavromatis K."/>
            <person name="Mikhailova N."/>
            <person name="Pati A."/>
            <person name="Chen A."/>
            <person name="Palaniappan K."/>
            <person name="Land M."/>
            <person name="Hauser L."/>
            <person name="Brambilla E.M."/>
            <person name="Rohde M."/>
            <person name="Verbarg S."/>
            <person name="Goker M."/>
            <person name="Bristow J."/>
            <person name="Eisen J.A."/>
            <person name="Markowitz V."/>
            <person name="Hugenholtz P."/>
            <person name="Kyrpides N.C."/>
            <person name="Klenk H.P."/>
            <person name="Woyke T."/>
        </authorList>
    </citation>
    <scope>NUCLEOTIDE SEQUENCE [LARGE SCALE GENOMIC DNA]</scope>
    <source>
        <strain evidence="10">ATCC 27775 / DSM 1100 / LMG 10767 / O</strain>
    </source>
</reference>
<dbReference type="PANTHER" id="PTHR23517:SF2">
    <property type="entry name" value="MULTIDRUG RESISTANCE PROTEIN MDTH"/>
    <property type="match status" value="1"/>
</dbReference>
<evidence type="ECO:0000256" key="2">
    <source>
        <dbReference type="ARBA" id="ARBA00022448"/>
    </source>
</evidence>
<evidence type="ECO:0000256" key="1">
    <source>
        <dbReference type="ARBA" id="ARBA00004651"/>
    </source>
</evidence>
<dbReference type="HOGENOM" id="CLU_001265_60_4_10"/>
<evidence type="ECO:0000256" key="6">
    <source>
        <dbReference type="ARBA" id="ARBA00023136"/>
    </source>
</evidence>
<feature type="transmembrane region" description="Helical" evidence="7">
    <location>
        <begin position="378"/>
        <end position="397"/>
    </location>
</feature>
<feature type="transmembrane region" description="Helical" evidence="7">
    <location>
        <begin position="106"/>
        <end position="123"/>
    </location>
</feature>
<feature type="transmembrane region" description="Helical" evidence="7">
    <location>
        <begin position="222"/>
        <end position="245"/>
    </location>
</feature>
<dbReference type="PRINTS" id="PR01035">
    <property type="entry name" value="TCRTETA"/>
</dbReference>
<evidence type="ECO:0000256" key="7">
    <source>
        <dbReference type="SAM" id="Phobius"/>
    </source>
</evidence>
<evidence type="ECO:0000256" key="5">
    <source>
        <dbReference type="ARBA" id="ARBA00022989"/>
    </source>
</evidence>
<dbReference type="SUPFAM" id="SSF103473">
    <property type="entry name" value="MFS general substrate transporter"/>
    <property type="match status" value="1"/>
</dbReference>
<feature type="transmembrane region" description="Helical" evidence="7">
    <location>
        <begin position="347"/>
        <end position="366"/>
    </location>
</feature>
<dbReference type="eggNOG" id="COG2814">
    <property type="taxonomic scope" value="Bacteria"/>
</dbReference>
<dbReference type="PROSITE" id="PS50850">
    <property type="entry name" value="MFS"/>
    <property type="match status" value="1"/>
</dbReference>
<protein>
    <submittedName>
        <fullName evidence="9">Major facilitator superfamily MFS_1</fullName>
    </submittedName>
</protein>
<dbReference type="InterPro" id="IPR020846">
    <property type="entry name" value="MFS_dom"/>
</dbReference>
<dbReference type="EMBL" id="CP002691">
    <property type="protein sequence ID" value="AEE52459.1"/>
    <property type="molecule type" value="Genomic_DNA"/>
</dbReference>
<dbReference type="Gene3D" id="1.20.1250.20">
    <property type="entry name" value="MFS general substrate transporter like domains"/>
    <property type="match status" value="1"/>
</dbReference>
<dbReference type="InterPro" id="IPR001958">
    <property type="entry name" value="Tet-R_TetA/multi-R_MdtG-like"/>
</dbReference>
<feature type="transmembrane region" description="Helical" evidence="7">
    <location>
        <begin position="289"/>
        <end position="307"/>
    </location>
</feature>
<dbReference type="OrthoDB" id="5379144at2"/>
<evidence type="ECO:0000256" key="4">
    <source>
        <dbReference type="ARBA" id="ARBA00022692"/>
    </source>
</evidence>
<comment type="subcellular location">
    <subcellularLocation>
        <location evidence="1">Cell membrane</location>
        <topology evidence="1">Multi-pass membrane protein</topology>
    </subcellularLocation>
</comment>
<keyword evidence="10" id="KW-1185">Reference proteome</keyword>
<keyword evidence="2" id="KW-0813">Transport</keyword>
<accession>F4KUM3</accession>
<dbReference type="RefSeq" id="WP_013766997.1">
    <property type="nucleotide sequence ID" value="NC_015510.1"/>
</dbReference>
<dbReference type="InterPro" id="IPR011701">
    <property type="entry name" value="MFS"/>
</dbReference>
<feature type="transmembrane region" description="Helical" evidence="7">
    <location>
        <begin position="313"/>
        <end position="335"/>
    </location>
</feature>
<keyword evidence="5 7" id="KW-1133">Transmembrane helix</keyword>
<evidence type="ECO:0000259" key="8">
    <source>
        <dbReference type="PROSITE" id="PS50850"/>
    </source>
</evidence>
<organism evidence="9 10">
    <name type="scientific">Haliscomenobacter hydrossis (strain ATCC 27775 / DSM 1100 / LMG 10767 / O)</name>
    <dbReference type="NCBI Taxonomy" id="760192"/>
    <lineage>
        <taxon>Bacteria</taxon>
        <taxon>Pseudomonadati</taxon>
        <taxon>Bacteroidota</taxon>
        <taxon>Saprospiria</taxon>
        <taxon>Saprospirales</taxon>
        <taxon>Haliscomenobacteraceae</taxon>
        <taxon>Haliscomenobacter</taxon>
    </lineage>
</organism>
<proteinExistence type="predicted"/>
<dbReference type="InterPro" id="IPR050171">
    <property type="entry name" value="MFS_Transporters"/>
</dbReference>
<gene>
    <name evidence="9" type="ordered locus">Halhy_4623</name>
</gene>
<dbReference type="STRING" id="760192.Halhy_4623"/>
<dbReference type="KEGG" id="hhy:Halhy_4623"/>
<evidence type="ECO:0000256" key="3">
    <source>
        <dbReference type="ARBA" id="ARBA00022475"/>
    </source>
</evidence>
<dbReference type="GO" id="GO:0005886">
    <property type="term" value="C:plasma membrane"/>
    <property type="evidence" value="ECO:0007669"/>
    <property type="project" value="UniProtKB-SubCell"/>
</dbReference>
<dbReference type="Pfam" id="PF07690">
    <property type="entry name" value="MFS_1"/>
    <property type="match status" value="1"/>
</dbReference>
<name>F4KUM3_HALH1</name>
<dbReference type="CDD" id="cd17329">
    <property type="entry name" value="MFS_MdtH_MDR_like"/>
    <property type="match status" value="1"/>
</dbReference>
<evidence type="ECO:0000313" key="10">
    <source>
        <dbReference type="Proteomes" id="UP000008461"/>
    </source>
</evidence>
<feature type="transmembrane region" description="Helical" evidence="7">
    <location>
        <begin position="173"/>
        <end position="193"/>
    </location>
</feature>
<dbReference type="Proteomes" id="UP000008461">
    <property type="component" value="Chromosome"/>
</dbReference>
<evidence type="ECO:0000313" key="9">
    <source>
        <dbReference type="EMBL" id="AEE52459.1"/>
    </source>
</evidence>
<dbReference type="InterPro" id="IPR036259">
    <property type="entry name" value="MFS_trans_sf"/>
</dbReference>
<keyword evidence="3" id="KW-1003">Cell membrane</keyword>
<feature type="transmembrane region" description="Helical" evidence="7">
    <location>
        <begin position="20"/>
        <end position="43"/>
    </location>
</feature>
<dbReference type="GO" id="GO:0022857">
    <property type="term" value="F:transmembrane transporter activity"/>
    <property type="evidence" value="ECO:0007669"/>
    <property type="project" value="InterPro"/>
</dbReference>
<feature type="transmembrane region" description="Helical" evidence="7">
    <location>
        <begin position="257"/>
        <end position="277"/>
    </location>
</feature>